<feature type="region of interest" description="Disordered" evidence="1">
    <location>
        <begin position="23"/>
        <end position="47"/>
    </location>
</feature>
<name>E4XIL1_OIKDI</name>
<protein>
    <submittedName>
        <fullName evidence="2">Uncharacterized protein</fullName>
    </submittedName>
</protein>
<organism evidence="2">
    <name type="scientific">Oikopleura dioica</name>
    <name type="common">Tunicate</name>
    <dbReference type="NCBI Taxonomy" id="34765"/>
    <lineage>
        <taxon>Eukaryota</taxon>
        <taxon>Metazoa</taxon>
        <taxon>Chordata</taxon>
        <taxon>Tunicata</taxon>
        <taxon>Appendicularia</taxon>
        <taxon>Copelata</taxon>
        <taxon>Oikopleuridae</taxon>
        <taxon>Oikopleura</taxon>
    </lineage>
</organism>
<dbReference type="AlphaFoldDB" id="E4XIL1"/>
<evidence type="ECO:0000256" key="1">
    <source>
        <dbReference type="SAM" id="MobiDB-lite"/>
    </source>
</evidence>
<sequence length="47" mass="5467">MHKKLKEVQINYRPETTIKSEHDLEAGDEKTAMIPLKSDKTNEKLVE</sequence>
<dbReference type="InParanoid" id="E4XIL1"/>
<gene>
    <name evidence="2" type="ORF">GSOID_T00012435001</name>
</gene>
<dbReference type="EMBL" id="FN653055">
    <property type="protein sequence ID" value="CBY10412.1"/>
    <property type="molecule type" value="Genomic_DNA"/>
</dbReference>
<accession>E4XIL1</accession>
<evidence type="ECO:0000313" key="2">
    <source>
        <dbReference type="EMBL" id="CBY10412.1"/>
    </source>
</evidence>
<dbReference type="Proteomes" id="UP000001307">
    <property type="component" value="Unassembled WGS sequence"/>
</dbReference>
<keyword evidence="3" id="KW-1185">Reference proteome</keyword>
<reference evidence="2" key="1">
    <citation type="journal article" date="2010" name="Science">
        <title>Plasticity of animal genome architecture unmasked by rapid evolution of a pelagic tunicate.</title>
        <authorList>
            <person name="Denoeud F."/>
            <person name="Henriet S."/>
            <person name="Mungpakdee S."/>
            <person name="Aury J.M."/>
            <person name="Da Silva C."/>
            <person name="Brinkmann H."/>
            <person name="Mikhaleva J."/>
            <person name="Olsen L.C."/>
            <person name="Jubin C."/>
            <person name="Canestro C."/>
            <person name="Bouquet J.M."/>
            <person name="Danks G."/>
            <person name="Poulain J."/>
            <person name="Campsteijn C."/>
            <person name="Adamski M."/>
            <person name="Cross I."/>
            <person name="Yadetie F."/>
            <person name="Muffato M."/>
            <person name="Louis A."/>
            <person name="Butcher S."/>
            <person name="Tsagkogeorga G."/>
            <person name="Konrad A."/>
            <person name="Singh S."/>
            <person name="Jensen M.F."/>
            <person name="Cong E.H."/>
            <person name="Eikeseth-Otteraa H."/>
            <person name="Noel B."/>
            <person name="Anthouard V."/>
            <person name="Porcel B.M."/>
            <person name="Kachouri-Lafond R."/>
            <person name="Nishino A."/>
            <person name="Ugolini M."/>
            <person name="Chourrout P."/>
            <person name="Nishida H."/>
            <person name="Aasland R."/>
            <person name="Huzurbazar S."/>
            <person name="Westhof E."/>
            <person name="Delsuc F."/>
            <person name="Lehrach H."/>
            <person name="Reinhardt R."/>
            <person name="Weissenbach J."/>
            <person name="Roy S.W."/>
            <person name="Artiguenave F."/>
            <person name="Postlethwait J.H."/>
            <person name="Manak J.R."/>
            <person name="Thompson E.M."/>
            <person name="Jaillon O."/>
            <person name="Du Pasquier L."/>
            <person name="Boudinot P."/>
            <person name="Liberles D.A."/>
            <person name="Volff J.N."/>
            <person name="Philippe H."/>
            <person name="Lenhard B."/>
            <person name="Roest Crollius H."/>
            <person name="Wincker P."/>
            <person name="Chourrout D."/>
        </authorList>
    </citation>
    <scope>NUCLEOTIDE SEQUENCE [LARGE SCALE GENOMIC DNA]</scope>
</reference>
<proteinExistence type="predicted"/>
<evidence type="ECO:0000313" key="3">
    <source>
        <dbReference type="Proteomes" id="UP000001307"/>
    </source>
</evidence>